<dbReference type="Proteomes" id="UP000283734">
    <property type="component" value="Unassembled WGS sequence"/>
</dbReference>
<dbReference type="OrthoDB" id="6077837at2"/>
<organism evidence="1 2">
    <name type="scientific">Alcanivorax profundi</name>
    <dbReference type="NCBI Taxonomy" id="2338368"/>
    <lineage>
        <taxon>Bacteria</taxon>
        <taxon>Pseudomonadati</taxon>
        <taxon>Pseudomonadota</taxon>
        <taxon>Gammaproteobacteria</taxon>
        <taxon>Oceanospirillales</taxon>
        <taxon>Alcanivoracaceae</taxon>
        <taxon>Alcanivorax</taxon>
    </lineage>
</organism>
<evidence type="ECO:0000313" key="2">
    <source>
        <dbReference type="Proteomes" id="UP000283734"/>
    </source>
</evidence>
<reference evidence="1 2" key="1">
    <citation type="submission" date="2018-09" db="EMBL/GenBank/DDBJ databases">
        <title>Alcanivorax profundi sp. nov., isolated from 1000 m-depth seawater of the Mariana Trench.</title>
        <authorList>
            <person name="Liu J."/>
        </authorList>
    </citation>
    <scope>NUCLEOTIDE SEQUENCE [LARGE SCALE GENOMIC DNA]</scope>
    <source>
        <strain evidence="1 2">MTEO17</strain>
    </source>
</reference>
<dbReference type="EMBL" id="QYYA01000003">
    <property type="protein sequence ID" value="RJG17331.1"/>
    <property type="molecule type" value="Genomic_DNA"/>
</dbReference>
<accession>A0A418XWX5</accession>
<dbReference type="AlphaFoldDB" id="A0A418XWX5"/>
<comment type="caution">
    <text evidence="1">The sequence shown here is derived from an EMBL/GenBank/DDBJ whole genome shotgun (WGS) entry which is preliminary data.</text>
</comment>
<proteinExistence type="predicted"/>
<evidence type="ECO:0000313" key="1">
    <source>
        <dbReference type="EMBL" id="RJG17331.1"/>
    </source>
</evidence>
<dbReference type="Pfam" id="PF22098">
    <property type="entry name" value="DUF6942"/>
    <property type="match status" value="1"/>
</dbReference>
<keyword evidence="2" id="KW-1185">Reference proteome</keyword>
<dbReference type="RefSeq" id="WP_022985204.1">
    <property type="nucleotide sequence ID" value="NZ_QYYA01000003.1"/>
</dbReference>
<dbReference type="InterPro" id="IPR054222">
    <property type="entry name" value="DUF6942"/>
</dbReference>
<name>A0A418XWX5_9GAMM</name>
<gene>
    <name evidence="1" type="ORF">D4A39_11435</name>
</gene>
<sequence>MTSCDILGSATARLILYLPHRPVGLETFAETPTAQAVTEANSNHWRKIINLLAKVASPEGGDWRRYRDHALFTQTAICFAPQLLPAAGWHWIAGKENLHRFEGLAHKATPIDAVGRLKMDVSRRLLLSPYPDYRQLNNERVAVVREALAGAGFYGVGAC</sequence>
<protein>
    <submittedName>
        <fullName evidence="1">Uncharacterized protein</fullName>
    </submittedName>
</protein>